<organism evidence="1 2">
    <name type="scientific">Actinoplanes campanulatus</name>
    <dbReference type="NCBI Taxonomy" id="113559"/>
    <lineage>
        <taxon>Bacteria</taxon>
        <taxon>Bacillati</taxon>
        <taxon>Actinomycetota</taxon>
        <taxon>Actinomycetes</taxon>
        <taxon>Micromonosporales</taxon>
        <taxon>Micromonosporaceae</taxon>
        <taxon>Actinoplanes</taxon>
    </lineage>
</organism>
<name>A0A7W5AN50_9ACTN</name>
<comment type="caution">
    <text evidence="1">The sequence shown here is derived from an EMBL/GenBank/DDBJ whole genome shotgun (WGS) entry which is preliminary data.</text>
</comment>
<proteinExistence type="predicted"/>
<gene>
    <name evidence="1" type="ORF">FHR83_007053</name>
</gene>
<protein>
    <submittedName>
        <fullName evidence="1">Uncharacterized protein</fullName>
    </submittedName>
</protein>
<dbReference type="Proteomes" id="UP000590749">
    <property type="component" value="Unassembled WGS sequence"/>
</dbReference>
<reference evidence="1 2" key="1">
    <citation type="submission" date="2020-08" db="EMBL/GenBank/DDBJ databases">
        <title>Genomic Encyclopedia of Type Strains, Phase III (KMG-III): the genomes of soil and plant-associated and newly described type strains.</title>
        <authorList>
            <person name="Whitman W."/>
        </authorList>
    </citation>
    <scope>NUCLEOTIDE SEQUENCE [LARGE SCALE GENOMIC DNA]</scope>
    <source>
        <strain evidence="1 2">CECT 3287</strain>
    </source>
</reference>
<keyword evidence="2" id="KW-1185">Reference proteome</keyword>
<dbReference type="RefSeq" id="WP_183225408.1">
    <property type="nucleotide sequence ID" value="NZ_BMPW01000021.1"/>
</dbReference>
<dbReference type="AlphaFoldDB" id="A0A7W5AN50"/>
<dbReference type="EMBL" id="JACHXF010000018">
    <property type="protein sequence ID" value="MBB3099347.1"/>
    <property type="molecule type" value="Genomic_DNA"/>
</dbReference>
<evidence type="ECO:0000313" key="1">
    <source>
        <dbReference type="EMBL" id="MBB3099347.1"/>
    </source>
</evidence>
<sequence>MMAQAPDWKIEQPPAAEMMFPVRCMHCRGVYSLTHVKVTARYADCSVWTSPCCGFPGIDDRPWVRDRHYREISKQEAADGHDFYDVFGIRRRGGGRRA</sequence>
<accession>A0A7W5AN50</accession>
<evidence type="ECO:0000313" key="2">
    <source>
        <dbReference type="Proteomes" id="UP000590749"/>
    </source>
</evidence>